<accession>Q8KQD4</accession>
<comment type="subunit">
    <text evidence="8">Homodimer.</text>
</comment>
<dbReference type="PATRIC" id="fig|813.40.peg.452"/>
<dbReference type="GO" id="GO:0043565">
    <property type="term" value="F:sequence-specific DNA binding"/>
    <property type="evidence" value="ECO:0007669"/>
    <property type="project" value="UniProtKB-UniRule"/>
</dbReference>
<comment type="function">
    <text evidence="8">This protein is an aporepressor. When complexed with L-tryptophan it binds the operator region of the trp operon and prevents the initiation of transcription.</text>
</comment>
<evidence type="ECO:0000256" key="5">
    <source>
        <dbReference type="ARBA" id="ARBA00023015"/>
    </source>
</evidence>
<feature type="DNA-binding region" evidence="8">
    <location>
        <begin position="58"/>
        <end position="81"/>
    </location>
</feature>
<dbReference type="NCBIfam" id="TIGR01321">
    <property type="entry name" value="TrpR"/>
    <property type="match status" value="1"/>
</dbReference>
<dbReference type="eggNOG" id="COG2973">
    <property type="taxonomic scope" value="Bacteria"/>
</dbReference>
<comment type="similarity">
    <text evidence="2 8">Belongs to the TrpR family.</text>
</comment>
<reference evidence="9" key="1">
    <citation type="journal article" date="2002" name="J. Biol. Chem.">
        <title>Molecular basis defining human Chlamydia trachomatis tissue tropism. A possible role for tryptophan synthase.</title>
        <authorList>
            <person name="Fehlner-Gardiner C."/>
            <person name="Roshick C."/>
            <person name="Carlson J.H."/>
            <person name="Hughes S."/>
            <person name="Belland R.J."/>
            <person name="Caldwell H.D."/>
            <person name="McClarty G."/>
        </authorList>
    </citation>
    <scope>NUCLEOTIDE SEQUENCE</scope>
</reference>
<dbReference type="OMA" id="MSHEPEY"/>
<dbReference type="InterPro" id="IPR013335">
    <property type="entry name" value="Trp_repress_bac"/>
</dbReference>
<dbReference type="GO" id="GO:0045892">
    <property type="term" value="P:negative regulation of DNA-templated transcription"/>
    <property type="evidence" value="ECO:0007669"/>
    <property type="project" value="UniProtKB-UniRule"/>
</dbReference>
<dbReference type="RefSeq" id="WP_009873611.1">
    <property type="nucleotide sequence ID" value="NZ_CAAKND010000004.1"/>
</dbReference>
<evidence type="ECO:0000256" key="7">
    <source>
        <dbReference type="ARBA" id="ARBA00023163"/>
    </source>
</evidence>
<dbReference type="HAMAP" id="MF_00475">
    <property type="entry name" value="Trp_repressor"/>
    <property type="match status" value="1"/>
</dbReference>
<dbReference type="Gene3D" id="1.10.1270.10">
    <property type="entry name" value="TrpR-like"/>
    <property type="match status" value="1"/>
</dbReference>
<dbReference type="GO" id="GO:0005737">
    <property type="term" value="C:cytoplasm"/>
    <property type="evidence" value="ECO:0007669"/>
    <property type="project" value="UniProtKB-SubCell"/>
</dbReference>
<reference evidence="9" key="2">
    <citation type="submission" date="2005-06" db="EMBL/GenBank/DDBJ databases">
        <authorList>
            <person name="Fehlner-Gardiner C."/>
            <person name="Roshick C."/>
            <person name="Carlson J.H."/>
            <person name="Hughes S."/>
            <person name="Belland R.J."/>
            <person name="Caldwell H.D."/>
            <person name="McClarty G."/>
        </authorList>
    </citation>
    <scope>NUCLEOTIDE SEQUENCE</scope>
</reference>
<keyword evidence="4 8" id="KW-0678">Repressor</keyword>
<evidence type="ECO:0000256" key="6">
    <source>
        <dbReference type="ARBA" id="ARBA00023125"/>
    </source>
</evidence>
<evidence type="ECO:0000256" key="1">
    <source>
        <dbReference type="ARBA" id="ARBA00004496"/>
    </source>
</evidence>
<keyword evidence="5 8" id="KW-0805">Transcription regulation</keyword>
<dbReference type="GO" id="GO:0003700">
    <property type="term" value="F:DNA-binding transcription factor activity"/>
    <property type="evidence" value="ECO:0007669"/>
    <property type="project" value="UniProtKB-UniRule"/>
</dbReference>
<evidence type="ECO:0000256" key="4">
    <source>
        <dbReference type="ARBA" id="ARBA00022491"/>
    </source>
</evidence>
<gene>
    <name evidence="8 9" type="primary">trpR</name>
</gene>
<dbReference type="PANTHER" id="PTHR38025:SF1">
    <property type="entry name" value="TRP OPERON REPRESSOR"/>
    <property type="match status" value="1"/>
</dbReference>
<evidence type="ECO:0000256" key="8">
    <source>
        <dbReference type="HAMAP-Rule" id="MF_00475"/>
    </source>
</evidence>
<keyword evidence="3 8" id="KW-0963">Cytoplasm</keyword>
<dbReference type="EMBL" id="AY096817">
    <property type="protein sequence ID" value="AAM19200.2"/>
    <property type="molecule type" value="Genomic_DNA"/>
</dbReference>
<dbReference type="InterPro" id="IPR010921">
    <property type="entry name" value="Trp_repressor/repl_initiator"/>
</dbReference>
<keyword evidence="7 8" id="KW-0804">Transcription</keyword>
<evidence type="ECO:0000256" key="2">
    <source>
        <dbReference type="ARBA" id="ARBA00007027"/>
    </source>
</evidence>
<comment type="subcellular location">
    <subcellularLocation>
        <location evidence="1 8">Cytoplasm</location>
    </subcellularLocation>
</comment>
<organism evidence="9">
    <name type="scientific">Chlamydia trachomatis</name>
    <dbReference type="NCBI Taxonomy" id="813"/>
    <lineage>
        <taxon>Bacteria</taxon>
        <taxon>Pseudomonadati</taxon>
        <taxon>Chlamydiota</taxon>
        <taxon>Chlamydiia</taxon>
        <taxon>Chlamydiales</taxon>
        <taxon>Chlamydiaceae</taxon>
        <taxon>Chlamydia/Chlamydophila group</taxon>
        <taxon>Chlamydia</taxon>
    </lineage>
</organism>
<dbReference type="InterPro" id="IPR038116">
    <property type="entry name" value="TrpR-like_sf"/>
</dbReference>
<dbReference type="SUPFAM" id="SSF48295">
    <property type="entry name" value="TrpR-like"/>
    <property type="match status" value="1"/>
</dbReference>
<keyword evidence="6 8" id="KW-0238">DNA-binding</keyword>
<dbReference type="PIRSF" id="PIRSF003196">
    <property type="entry name" value="Trp_repressor"/>
    <property type="match status" value="1"/>
</dbReference>
<sequence length="94" mass="10875">MKNQEESGWQAFLTLCSKMQKEKFLQDLFSLFLSFGERKDVASRYHIIRALLEGELTQREIAEKYGVSIAQITRGSNALKGSDPQFKEFLQKEI</sequence>
<evidence type="ECO:0000313" key="9">
    <source>
        <dbReference type="EMBL" id="AAM19200.2"/>
    </source>
</evidence>
<dbReference type="PANTHER" id="PTHR38025">
    <property type="entry name" value="TRP OPERON REPRESSOR"/>
    <property type="match status" value="1"/>
</dbReference>
<evidence type="ECO:0000256" key="3">
    <source>
        <dbReference type="ARBA" id="ARBA00022490"/>
    </source>
</evidence>
<dbReference type="SMR" id="Q8KQD4"/>
<dbReference type="InterPro" id="IPR000831">
    <property type="entry name" value="Trp_repress"/>
</dbReference>
<dbReference type="Pfam" id="PF01371">
    <property type="entry name" value="Trp_repressor"/>
    <property type="match status" value="1"/>
</dbReference>
<proteinExistence type="inferred from homology"/>
<protein>
    <recommendedName>
        <fullName evidence="8">Trp operon repressor homolog</fullName>
    </recommendedName>
</protein>
<dbReference type="AlphaFoldDB" id="Q8KQD4"/>
<name>Q8KQD4_CHLTH</name>